<sequence length="598" mass="62291">MKLLWLVAAAGGAGLATGLAPPGALFLGIDLSTQSCTAVVVDGRLDVVHRHSVNFDERFPEYGTESGYHAGDEGTATSPVAMWLDGLDCVLDELPESLLQQVDAISFSGQQHGAVYWSSEAARLLKGPQKGEDIEFVESELTTKHRMKSVRGLRGGLRERLVPGAFALADAPIWADASTQEQCDALEDALGGPDEVAKRTGSRAYARFTANQMAAVAYRDQEAWARTAEVSLVSAFGPSVLCGHVTPVDASDSTGTNVGMLHDRKWGTRCTEAYGAMPGVGGAEEFRKRLGAAPVAPGTEVGRVAPWVCRRFGFRGSGRTISQPPPSVFVGAGDNPSTAAGLGLAAPGDVALSLGTSDTFMAVSREASPRLEGHVFASCTQPGEFLALLCYANGGPSRERIKRDLLGPKASWDEFGRALKRAPPGNGGILGLELANAEITPVISRTGRFFVDQGDRVLRLGDGQADPSSIACRAVVEGRFLSMRGRGAALGVDASEGRVLAAGGAAKSPEIVQVAADVLGAPVYAADVPDAAALGAAFRAAHGAAGAGASFDAFLSSHGAGASSLDVVARPRHAELYTPDVVARYLRLEDDVARGKWG</sequence>
<dbReference type="GO" id="GO:0005997">
    <property type="term" value="P:xylulose metabolic process"/>
    <property type="evidence" value="ECO:0007669"/>
    <property type="project" value="TreeGrafter"/>
</dbReference>
<dbReference type="GO" id="GO:0005524">
    <property type="term" value="F:ATP binding"/>
    <property type="evidence" value="ECO:0007669"/>
    <property type="project" value="UniProtKB-KW"/>
</dbReference>
<organism evidence="7">
    <name type="scientific">Pelagomonas calceolata</name>
    <dbReference type="NCBI Taxonomy" id="35677"/>
    <lineage>
        <taxon>Eukaryota</taxon>
        <taxon>Sar</taxon>
        <taxon>Stramenopiles</taxon>
        <taxon>Ochrophyta</taxon>
        <taxon>Pelagophyceae</taxon>
        <taxon>Pelagomonadales</taxon>
        <taxon>Pelagomonadaceae</taxon>
        <taxon>Pelagomonas</taxon>
    </lineage>
</organism>
<dbReference type="GO" id="GO:0005829">
    <property type="term" value="C:cytosol"/>
    <property type="evidence" value="ECO:0007669"/>
    <property type="project" value="TreeGrafter"/>
</dbReference>
<evidence type="ECO:0000256" key="4">
    <source>
        <dbReference type="RuleBase" id="RU367058"/>
    </source>
</evidence>
<feature type="signal peptide" evidence="5">
    <location>
        <begin position="1"/>
        <end position="18"/>
    </location>
</feature>
<dbReference type="InterPro" id="IPR042024">
    <property type="entry name" value="D-XK_euk"/>
</dbReference>
<keyword evidence="3 4" id="KW-0418">Kinase</keyword>
<comment type="catalytic activity">
    <reaction evidence="4">
        <text>D-xylulose + ATP = D-xylulose 5-phosphate + ADP + H(+)</text>
        <dbReference type="Rhea" id="RHEA:10964"/>
        <dbReference type="ChEBI" id="CHEBI:15378"/>
        <dbReference type="ChEBI" id="CHEBI:17140"/>
        <dbReference type="ChEBI" id="CHEBI:30616"/>
        <dbReference type="ChEBI" id="CHEBI:57737"/>
        <dbReference type="ChEBI" id="CHEBI:456216"/>
        <dbReference type="EC" id="2.7.1.17"/>
    </reaction>
</comment>
<evidence type="ECO:0000313" key="7">
    <source>
        <dbReference type="EMBL" id="CAE0702616.1"/>
    </source>
</evidence>
<keyword evidence="4" id="KW-0119">Carbohydrate metabolism</keyword>
<reference evidence="8" key="2">
    <citation type="submission" date="2021-11" db="EMBL/GenBank/DDBJ databases">
        <authorList>
            <consortium name="Genoscope - CEA"/>
            <person name="William W."/>
        </authorList>
    </citation>
    <scope>NUCLEOTIDE SEQUENCE</scope>
</reference>
<dbReference type="CDD" id="cd07776">
    <property type="entry name" value="ASKHA_NBD_FGGY_SpXK-like"/>
    <property type="match status" value="1"/>
</dbReference>
<evidence type="ECO:0000313" key="8">
    <source>
        <dbReference type="EMBL" id="CAH0377051.1"/>
    </source>
</evidence>
<dbReference type="GO" id="GO:0004856">
    <property type="term" value="F:D-xylulokinase activity"/>
    <property type="evidence" value="ECO:0007669"/>
    <property type="project" value="UniProtKB-UniRule"/>
</dbReference>
<evidence type="ECO:0000256" key="5">
    <source>
        <dbReference type="SAM" id="SignalP"/>
    </source>
</evidence>
<evidence type="ECO:0000259" key="6">
    <source>
        <dbReference type="Pfam" id="PF02782"/>
    </source>
</evidence>
<dbReference type="PANTHER" id="PTHR10196:SF57">
    <property type="entry name" value="XYLULOSE KINASE"/>
    <property type="match status" value="1"/>
</dbReference>
<dbReference type="EMBL" id="HBIW01020952">
    <property type="protein sequence ID" value="CAE0702616.1"/>
    <property type="molecule type" value="Transcribed_RNA"/>
</dbReference>
<dbReference type="SUPFAM" id="SSF53067">
    <property type="entry name" value="Actin-like ATPase domain"/>
    <property type="match status" value="2"/>
</dbReference>
<feature type="domain" description="Carbohydrate kinase FGGY C-terminal" evidence="6">
    <location>
        <begin position="351"/>
        <end position="543"/>
    </location>
</feature>
<keyword evidence="2 4" id="KW-0808">Transferase</keyword>
<dbReference type="OrthoDB" id="1728974at2759"/>
<dbReference type="PANTHER" id="PTHR10196">
    <property type="entry name" value="SUGAR KINASE"/>
    <property type="match status" value="1"/>
</dbReference>
<dbReference type="EC" id="2.7.1.17" evidence="4"/>
<dbReference type="InterPro" id="IPR043129">
    <property type="entry name" value="ATPase_NBD"/>
</dbReference>
<dbReference type="InterPro" id="IPR018485">
    <property type="entry name" value="FGGY_C"/>
</dbReference>
<dbReference type="AlphaFoldDB" id="A0A7S4EC11"/>
<keyword evidence="4" id="KW-0547">Nucleotide-binding</keyword>
<keyword evidence="4" id="KW-0067">ATP-binding</keyword>
<proteinExistence type="inferred from homology"/>
<name>A0A7S4EC11_9STRA</name>
<dbReference type="Pfam" id="PF02782">
    <property type="entry name" value="FGGY_C"/>
    <property type="match status" value="1"/>
</dbReference>
<keyword evidence="4" id="KW-0859">Xylose metabolism</keyword>
<dbReference type="GO" id="GO:0042732">
    <property type="term" value="P:D-xylose metabolic process"/>
    <property type="evidence" value="ECO:0007669"/>
    <property type="project" value="UniProtKB-UniRule"/>
</dbReference>
<evidence type="ECO:0000256" key="2">
    <source>
        <dbReference type="ARBA" id="ARBA00022679"/>
    </source>
</evidence>
<protein>
    <recommendedName>
        <fullName evidence="4">Xylulose kinase</fullName>
        <ecNumber evidence="4">2.7.1.17</ecNumber>
    </recommendedName>
</protein>
<evidence type="ECO:0000256" key="3">
    <source>
        <dbReference type="ARBA" id="ARBA00022777"/>
    </source>
</evidence>
<keyword evidence="5" id="KW-0732">Signal</keyword>
<gene>
    <name evidence="7" type="ORF">PCAL00307_LOCUS18061</name>
    <name evidence="8" type="ORF">PECAL_5P16350</name>
</gene>
<dbReference type="EMBL" id="CAKKNE010000005">
    <property type="protein sequence ID" value="CAH0377051.1"/>
    <property type="molecule type" value="Genomic_DNA"/>
</dbReference>
<reference evidence="7" key="1">
    <citation type="submission" date="2021-01" db="EMBL/GenBank/DDBJ databases">
        <authorList>
            <person name="Corre E."/>
            <person name="Pelletier E."/>
            <person name="Niang G."/>
            <person name="Scheremetjew M."/>
            <person name="Finn R."/>
            <person name="Kale V."/>
            <person name="Holt S."/>
            <person name="Cochrane G."/>
            <person name="Meng A."/>
            <person name="Brown T."/>
            <person name="Cohen L."/>
        </authorList>
    </citation>
    <scope>NUCLEOTIDE SEQUENCE</scope>
    <source>
        <strain evidence="7">CCMP1756</strain>
    </source>
</reference>
<evidence type="ECO:0000256" key="1">
    <source>
        <dbReference type="ARBA" id="ARBA00009156"/>
    </source>
</evidence>
<keyword evidence="9" id="KW-1185">Reference proteome</keyword>
<comment type="similarity">
    <text evidence="1 4">Belongs to the FGGY kinase family.</text>
</comment>
<dbReference type="Proteomes" id="UP000789595">
    <property type="component" value="Unassembled WGS sequence"/>
</dbReference>
<evidence type="ECO:0000313" key="9">
    <source>
        <dbReference type="Proteomes" id="UP000789595"/>
    </source>
</evidence>
<feature type="chain" id="PRO_5035681198" description="Xylulose kinase" evidence="5">
    <location>
        <begin position="19"/>
        <end position="598"/>
    </location>
</feature>
<accession>A0A7S4EC11</accession>
<dbReference type="Gene3D" id="3.30.420.40">
    <property type="match status" value="2"/>
</dbReference>